<name>A0A4R6V7D2_9ACTN</name>
<dbReference type="EMBL" id="SNYN01000007">
    <property type="protein sequence ID" value="TDQ52203.1"/>
    <property type="molecule type" value="Genomic_DNA"/>
</dbReference>
<evidence type="ECO:0000259" key="6">
    <source>
        <dbReference type="PROSITE" id="PS50110"/>
    </source>
</evidence>
<dbReference type="SMART" id="SM00448">
    <property type="entry name" value="REC"/>
    <property type="match status" value="1"/>
</dbReference>
<keyword evidence="1" id="KW-0805">Transcription regulation</keyword>
<keyword evidence="2 7" id="KW-0238">DNA-binding</keyword>
<dbReference type="AlphaFoldDB" id="A0A4R6V7D2"/>
<dbReference type="PANTHER" id="PTHR43214:SF24">
    <property type="entry name" value="TRANSCRIPTIONAL REGULATORY PROTEIN NARL-RELATED"/>
    <property type="match status" value="1"/>
</dbReference>
<comment type="caution">
    <text evidence="7">The sequence shown here is derived from an EMBL/GenBank/DDBJ whole genome shotgun (WGS) entry which is preliminary data.</text>
</comment>
<evidence type="ECO:0000256" key="1">
    <source>
        <dbReference type="ARBA" id="ARBA00023015"/>
    </source>
</evidence>
<dbReference type="GO" id="GO:0003677">
    <property type="term" value="F:DNA binding"/>
    <property type="evidence" value="ECO:0007669"/>
    <property type="project" value="UniProtKB-KW"/>
</dbReference>
<dbReference type="GO" id="GO:0006355">
    <property type="term" value="P:regulation of DNA-templated transcription"/>
    <property type="evidence" value="ECO:0007669"/>
    <property type="project" value="InterPro"/>
</dbReference>
<dbReference type="SMART" id="SM00421">
    <property type="entry name" value="HTH_LUXR"/>
    <property type="match status" value="1"/>
</dbReference>
<dbReference type="InterPro" id="IPR036388">
    <property type="entry name" value="WH-like_DNA-bd_sf"/>
</dbReference>
<dbReference type="OrthoDB" id="5189221at2"/>
<keyword evidence="3" id="KW-0804">Transcription</keyword>
<dbReference type="GO" id="GO:0000160">
    <property type="term" value="P:phosphorelay signal transduction system"/>
    <property type="evidence" value="ECO:0007669"/>
    <property type="project" value="InterPro"/>
</dbReference>
<dbReference type="Proteomes" id="UP000295281">
    <property type="component" value="Unassembled WGS sequence"/>
</dbReference>
<dbReference type="CDD" id="cd00156">
    <property type="entry name" value="REC"/>
    <property type="match status" value="1"/>
</dbReference>
<protein>
    <submittedName>
        <fullName evidence="7">DNA-binding NarL/FixJ family response regulator</fullName>
    </submittedName>
</protein>
<feature type="modified residue" description="4-aspartylphosphate" evidence="4">
    <location>
        <position position="62"/>
    </location>
</feature>
<dbReference type="SUPFAM" id="SSF52172">
    <property type="entry name" value="CheY-like"/>
    <property type="match status" value="1"/>
</dbReference>
<evidence type="ECO:0000256" key="2">
    <source>
        <dbReference type="ARBA" id="ARBA00023125"/>
    </source>
</evidence>
<evidence type="ECO:0000313" key="8">
    <source>
        <dbReference type="Proteomes" id="UP000295281"/>
    </source>
</evidence>
<proteinExistence type="predicted"/>
<dbReference type="InterPro" id="IPR000792">
    <property type="entry name" value="Tscrpt_reg_LuxR_C"/>
</dbReference>
<dbReference type="Pfam" id="PF00196">
    <property type="entry name" value="GerE"/>
    <property type="match status" value="1"/>
</dbReference>
<evidence type="ECO:0000259" key="5">
    <source>
        <dbReference type="PROSITE" id="PS50043"/>
    </source>
</evidence>
<feature type="domain" description="HTH luxR-type" evidence="5">
    <location>
        <begin position="159"/>
        <end position="224"/>
    </location>
</feature>
<dbReference type="PANTHER" id="PTHR43214">
    <property type="entry name" value="TWO-COMPONENT RESPONSE REGULATOR"/>
    <property type="match status" value="1"/>
</dbReference>
<feature type="domain" description="Response regulatory" evidence="6">
    <location>
        <begin position="11"/>
        <end position="131"/>
    </location>
</feature>
<dbReference type="InterPro" id="IPR039420">
    <property type="entry name" value="WalR-like"/>
</dbReference>
<dbReference type="PROSITE" id="PS50110">
    <property type="entry name" value="RESPONSE_REGULATORY"/>
    <property type="match status" value="1"/>
</dbReference>
<dbReference type="PROSITE" id="PS50043">
    <property type="entry name" value="HTH_LUXR_2"/>
    <property type="match status" value="1"/>
</dbReference>
<dbReference type="InterPro" id="IPR011006">
    <property type="entry name" value="CheY-like_superfamily"/>
</dbReference>
<dbReference type="InterPro" id="IPR016032">
    <property type="entry name" value="Sig_transdc_resp-reg_C-effctor"/>
</dbReference>
<dbReference type="RefSeq" id="WP_133741556.1">
    <property type="nucleotide sequence ID" value="NZ_SNYN01000007.1"/>
</dbReference>
<evidence type="ECO:0000256" key="4">
    <source>
        <dbReference type="PROSITE-ProRule" id="PRU00169"/>
    </source>
</evidence>
<dbReference type="CDD" id="cd06170">
    <property type="entry name" value="LuxR_C_like"/>
    <property type="match status" value="1"/>
</dbReference>
<dbReference type="SUPFAM" id="SSF46894">
    <property type="entry name" value="C-terminal effector domain of the bipartite response regulators"/>
    <property type="match status" value="1"/>
</dbReference>
<evidence type="ECO:0000313" key="7">
    <source>
        <dbReference type="EMBL" id="TDQ52203.1"/>
    </source>
</evidence>
<reference evidence="7 8" key="1">
    <citation type="submission" date="2019-03" db="EMBL/GenBank/DDBJ databases">
        <title>Genomic Encyclopedia of Type Strains, Phase IV (KMG-IV): sequencing the most valuable type-strain genomes for metagenomic binning, comparative biology and taxonomic classification.</title>
        <authorList>
            <person name="Goeker M."/>
        </authorList>
    </citation>
    <scope>NUCLEOTIDE SEQUENCE [LARGE SCALE GENOMIC DNA]</scope>
    <source>
        <strain evidence="7 8">DSM 46770</strain>
    </source>
</reference>
<evidence type="ECO:0000256" key="3">
    <source>
        <dbReference type="ARBA" id="ARBA00023163"/>
    </source>
</evidence>
<dbReference type="Pfam" id="PF00072">
    <property type="entry name" value="Response_reg"/>
    <property type="match status" value="1"/>
</dbReference>
<sequence>MPTPDHQTSPAVLIVDDHVLFSTSVEVTLRGRGINAVRAKSLAAEEVRSLAARLRPALVLLDLDLGADADGRPMDGTTLARGLSADGWTVLILTGSTDRQRVAAAVAAGAAGWLSKAVPFDDLIYTILDGFAGRPVMDVNERERLLAEYRAVQAERRSGEQVLGRLTRRERQVLSALEEGKRATVIAQESFVSISTVRSQIRSILAKLNVQSQLEAVALAKSLRR</sequence>
<accession>A0A4R6V7D2</accession>
<dbReference type="PRINTS" id="PR00038">
    <property type="entry name" value="HTHLUXR"/>
</dbReference>
<dbReference type="Gene3D" id="3.40.50.2300">
    <property type="match status" value="1"/>
</dbReference>
<keyword evidence="8" id="KW-1185">Reference proteome</keyword>
<gene>
    <name evidence="7" type="ORF">EV190_10733</name>
</gene>
<organism evidence="7 8">
    <name type="scientific">Actinorugispora endophytica</name>
    <dbReference type="NCBI Taxonomy" id="1605990"/>
    <lineage>
        <taxon>Bacteria</taxon>
        <taxon>Bacillati</taxon>
        <taxon>Actinomycetota</taxon>
        <taxon>Actinomycetes</taxon>
        <taxon>Streptosporangiales</taxon>
        <taxon>Nocardiopsidaceae</taxon>
        <taxon>Actinorugispora</taxon>
    </lineage>
</organism>
<dbReference type="InterPro" id="IPR001789">
    <property type="entry name" value="Sig_transdc_resp-reg_receiver"/>
</dbReference>
<dbReference type="Gene3D" id="1.10.10.10">
    <property type="entry name" value="Winged helix-like DNA-binding domain superfamily/Winged helix DNA-binding domain"/>
    <property type="match status" value="1"/>
</dbReference>
<keyword evidence="4" id="KW-0597">Phosphoprotein</keyword>